<keyword evidence="3" id="KW-0547">Nucleotide-binding</keyword>
<accession>A0A0F9DQ61</accession>
<dbReference type="GO" id="GO:0005524">
    <property type="term" value="F:ATP binding"/>
    <property type="evidence" value="ECO:0007669"/>
    <property type="project" value="UniProtKB-KW"/>
</dbReference>
<dbReference type="InterPro" id="IPR000014">
    <property type="entry name" value="PAS"/>
</dbReference>
<dbReference type="PANTHER" id="PTHR43065">
    <property type="entry name" value="SENSOR HISTIDINE KINASE"/>
    <property type="match status" value="1"/>
</dbReference>
<comment type="caution">
    <text evidence="9">The sequence shown here is derived from an EMBL/GenBank/DDBJ whole genome shotgun (WGS) entry which is preliminary data.</text>
</comment>
<dbReference type="PROSITE" id="PS50113">
    <property type="entry name" value="PAC"/>
    <property type="match status" value="1"/>
</dbReference>
<dbReference type="Pfam" id="PF08448">
    <property type="entry name" value="PAS_4"/>
    <property type="match status" value="1"/>
</dbReference>
<proteinExistence type="predicted"/>
<evidence type="ECO:0000256" key="4">
    <source>
        <dbReference type="ARBA" id="ARBA00022777"/>
    </source>
</evidence>
<dbReference type="InterPro" id="IPR000700">
    <property type="entry name" value="PAS-assoc_C"/>
</dbReference>
<evidence type="ECO:0000256" key="7">
    <source>
        <dbReference type="SAM" id="Coils"/>
    </source>
</evidence>
<evidence type="ECO:0000256" key="2">
    <source>
        <dbReference type="ARBA" id="ARBA00022679"/>
    </source>
</evidence>
<evidence type="ECO:0000313" key="9">
    <source>
        <dbReference type="EMBL" id="KKL19801.1"/>
    </source>
</evidence>
<dbReference type="SUPFAM" id="SSF55785">
    <property type="entry name" value="PYP-like sensor domain (PAS domain)"/>
    <property type="match status" value="1"/>
</dbReference>
<dbReference type="Gene3D" id="1.10.287.130">
    <property type="match status" value="1"/>
</dbReference>
<keyword evidence="7" id="KW-0175">Coiled coil</keyword>
<organism evidence="9">
    <name type="scientific">marine sediment metagenome</name>
    <dbReference type="NCBI Taxonomy" id="412755"/>
    <lineage>
        <taxon>unclassified sequences</taxon>
        <taxon>metagenomes</taxon>
        <taxon>ecological metagenomes</taxon>
    </lineage>
</organism>
<reference evidence="9" key="1">
    <citation type="journal article" date="2015" name="Nature">
        <title>Complex archaea that bridge the gap between prokaryotes and eukaryotes.</title>
        <authorList>
            <person name="Spang A."/>
            <person name="Saw J.H."/>
            <person name="Jorgensen S.L."/>
            <person name="Zaremba-Niedzwiedzka K."/>
            <person name="Martijn J."/>
            <person name="Lind A.E."/>
            <person name="van Eijk R."/>
            <person name="Schleper C."/>
            <person name="Guy L."/>
            <person name="Ettema T.J."/>
        </authorList>
    </citation>
    <scope>NUCLEOTIDE SEQUENCE</scope>
</reference>
<dbReference type="AlphaFoldDB" id="A0A0F9DQ61"/>
<keyword evidence="5" id="KW-0067">ATP-binding</keyword>
<feature type="coiled-coil region" evidence="7">
    <location>
        <begin position="1"/>
        <end position="45"/>
    </location>
</feature>
<keyword evidence="1" id="KW-0597">Phosphoprotein</keyword>
<dbReference type="GO" id="GO:0000160">
    <property type="term" value="P:phosphorelay signal transduction system"/>
    <property type="evidence" value="ECO:0007669"/>
    <property type="project" value="UniProtKB-KW"/>
</dbReference>
<dbReference type="NCBIfam" id="TIGR00229">
    <property type="entry name" value="sensory_box"/>
    <property type="match status" value="1"/>
</dbReference>
<keyword evidence="6" id="KW-0902">Two-component regulatory system</keyword>
<dbReference type="GO" id="GO:0016301">
    <property type="term" value="F:kinase activity"/>
    <property type="evidence" value="ECO:0007669"/>
    <property type="project" value="UniProtKB-KW"/>
</dbReference>
<dbReference type="Gene3D" id="3.30.450.20">
    <property type="entry name" value="PAS domain"/>
    <property type="match status" value="1"/>
</dbReference>
<feature type="non-terminal residue" evidence="9">
    <location>
        <position position="217"/>
    </location>
</feature>
<keyword evidence="4" id="KW-0418">Kinase</keyword>
<evidence type="ECO:0000256" key="5">
    <source>
        <dbReference type="ARBA" id="ARBA00022840"/>
    </source>
</evidence>
<evidence type="ECO:0000256" key="6">
    <source>
        <dbReference type="ARBA" id="ARBA00023012"/>
    </source>
</evidence>
<keyword evidence="2" id="KW-0808">Transferase</keyword>
<feature type="domain" description="PAC" evidence="8">
    <location>
        <begin position="112"/>
        <end position="166"/>
    </location>
</feature>
<dbReference type="EMBL" id="LAZR01038347">
    <property type="protein sequence ID" value="KKL19801.1"/>
    <property type="molecule type" value="Genomic_DNA"/>
</dbReference>
<evidence type="ECO:0000259" key="8">
    <source>
        <dbReference type="PROSITE" id="PS50113"/>
    </source>
</evidence>
<protein>
    <recommendedName>
        <fullName evidence="8">PAC domain-containing protein</fullName>
    </recommendedName>
</protein>
<dbReference type="PANTHER" id="PTHR43065:SF10">
    <property type="entry name" value="PEROXIDE STRESS-ACTIVATED HISTIDINE KINASE MAK3"/>
    <property type="match status" value="1"/>
</dbReference>
<evidence type="ECO:0000256" key="1">
    <source>
        <dbReference type="ARBA" id="ARBA00022553"/>
    </source>
</evidence>
<evidence type="ECO:0000256" key="3">
    <source>
        <dbReference type="ARBA" id="ARBA00022741"/>
    </source>
</evidence>
<name>A0A0F9DQ61_9ZZZZ</name>
<sequence length="217" mass="25195">MKDEGETKEQLVNELVELRQRITDLEALETERKQAEEEIQKQKKFLEATFNSVTHPFYVIDVNDYSIILANQAARVYDVTKPTKCYTLTHKRDKPCTGEHFCPLEEVKKTKKPVKTEHIHYDKYGNVRYVDLHGYPIFDDKGNVTKMIEYTFDITERKKMEKALQKAHDELEERVEERTAELIAAQEQIIRSERLAATGQLAASIAHEINSPLQAIT</sequence>
<dbReference type="InterPro" id="IPR035965">
    <property type="entry name" value="PAS-like_dom_sf"/>
</dbReference>
<gene>
    <name evidence="9" type="ORF">LCGC14_2461830</name>
</gene>
<feature type="coiled-coil region" evidence="7">
    <location>
        <begin position="154"/>
        <end position="188"/>
    </location>
</feature>
<dbReference type="InterPro" id="IPR013656">
    <property type="entry name" value="PAS_4"/>
</dbReference>